<dbReference type="InterPro" id="IPR020472">
    <property type="entry name" value="WD40_PAC1"/>
</dbReference>
<dbReference type="Gene3D" id="2.130.10.10">
    <property type="entry name" value="YVTN repeat-like/Quinoprotein amine dehydrogenase"/>
    <property type="match status" value="1"/>
</dbReference>
<dbReference type="InterPro" id="IPR001680">
    <property type="entry name" value="WD40_rpt"/>
</dbReference>
<evidence type="ECO:0000256" key="3">
    <source>
        <dbReference type="ARBA" id="ARBA00022737"/>
    </source>
</evidence>
<evidence type="ECO:0000256" key="1">
    <source>
        <dbReference type="ARBA" id="ARBA00004123"/>
    </source>
</evidence>
<dbReference type="Pfam" id="PF00400">
    <property type="entry name" value="WD40"/>
    <property type="match status" value="4"/>
</dbReference>
<feature type="repeat" description="WD" evidence="6">
    <location>
        <begin position="296"/>
        <end position="331"/>
    </location>
</feature>
<feature type="repeat" description="WD" evidence="6">
    <location>
        <begin position="208"/>
        <end position="250"/>
    </location>
</feature>
<feature type="repeat" description="WD" evidence="6">
    <location>
        <begin position="252"/>
        <end position="294"/>
    </location>
</feature>
<keyword evidence="2 6" id="KW-0853">WD repeat</keyword>
<sequence>MNEYDDVDQKIINEEYKIWRKNVPYLYDMVLTHSLQWPSLSIQWFPEATRDAQKGMTTQRLLLSTHTSGKDDEFLEIASITLPDEVTESILENFQEEKPGAGDARFKTTQKIQVLNEINRTRYCPQMCNVIATRSDDPEIHIYDYTKHRSEGRNDKPDMILQGHESGGYGLSWNKQKKGMLATSGSDNLVCLYDINENVDIINPLLVLNGHTAVVGDVCFNHLKPDIFASVGDDKKILFWDGKSKNPTLEVKDAHSSDIYCIDFSPTDENVLATGSKDTSVKVWDMRNAKEPLYVLTSHKKDILQVQWSPHFGNILASSGSDRRVCIWDLSKVGVQMSEEDAQDGPSELLFLHGGHTNTVCDFSWNPLEPWEIASVAEDNIVQIWQISNKDA</sequence>
<protein>
    <submittedName>
        <fullName evidence="8">Histone acetyltransferase type B subunit 2</fullName>
    </submittedName>
</protein>
<comment type="subcellular location">
    <subcellularLocation>
        <location evidence="1">Nucleus</location>
    </subcellularLocation>
</comment>
<gene>
    <name evidence="8" type="primary">HAT2</name>
    <name evidence="8" type="ORF">TCON_0486</name>
</gene>
<dbReference type="InterPro" id="IPR050459">
    <property type="entry name" value="WD_repeat_RBAP46/RBAP48/MSI1"/>
</dbReference>
<dbReference type="SUPFAM" id="SSF50978">
    <property type="entry name" value="WD40 repeat-like"/>
    <property type="match status" value="1"/>
</dbReference>
<evidence type="ECO:0000256" key="2">
    <source>
        <dbReference type="ARBA" id="ARBA00022574"/>
    </source>
</evidence>
<keyword evidence="5" id="KW-0539">Nucleus</keyword>
<dbReference type="PROSITE" id="PS50082">
    <property type="entry name" value="WD_REPEATS_2"/>
    <property type="match status" value="4"/>
</dbReference>
<dbReference type="PRINTS" id="PR00320">
    <property type="entry name" value="GPROTEINBRPT"/>
</dbReference>
<evidence type="ECO:0000256" key="4">
    <source>
        <dbReference type="ARBA" id="ARBA00022853"/>
    </source>
</evidence>
<dbReference type="InterPro" id="IPR022052">
    <property type="entry name" value="Histone-bd_RBBP4-like_N"/>
</dbReference>
<evidence type="ECO:0000259" key="7">
    <source>
        <dbReference type="Pfam" id="PF12265"/>
    </source>
</evidence>
<dbReference type="SMART" id="SM00320">
    <property type="entry name" value="WD40"/>
    <property type="match status" value="6"/>
</dbReference>
<dbReference type="Proteomes" id="UP001516464">
    <property type="component" value="Unassembled WGS sequence"/>
</dbReference>
<dbReference type="InterPro" id="IPR036322">
    <property type="entry name" value="WD40_repeat_dom_sf"/>
</dbReference>
<dbReference type="PANTHER" id="PTHR22850">
    <property type="entry name" value="WD40 REPEAT FAMILY"/>
    <property type="match status" value="1"/>
</dbReference>
<organism evidence="8 9">
    <name type="scientific">Astathelohania contejeani</name>
    <dbReference type="NCBI Taxonomy" id="164912"/>
    <lineage>
        <taxon>Eukaryota</taxon>
        <taxon>Fungi</taxon>
        <taxon>Fungi incertae sedis</taxon>
        <taxon>Microsporidia</taxon>
        <taxon>Astathelohaniidae</taxon>
        <taxon>Astathelohania</taxon>
    </lineage>
</organism>
<name>A0ABQ7I1J7_9MICR</name>
<comment type="caution">
    <text evidence="8">The sequence shown here is derived from an EMBL/GenBank/DDBJ whole genome shotgun (WGS) entry which is preliminary data.</text>
</comment>
<dbReference type="PROSITE" id="PS00678">
    <property type="entry name" value="WD_REPEATS_1"/>
    <property type="match status" value="2"/>
</dbReference>
<evidence type="ECO:0000313" key="9">
    <source>
        <dbReference type="Proteomes" id="UP001516464"/>
    </source>
</evidence>
<keyword evidence="4" id="KW-0156">Chromatin regulator</keyword>
<proteinExistence type="predicted"/>
<evidence type="ECO:0000256" key="6">
    <source>
        <dbReference type="PROSITE-ProRule" id="PRU00221"/>
    </source>
</evidence>
<reference evidence="8 9" key="1">
    <citation type="submission" date="2019-01" db="EMBL/GenBank/DDBJ databases">
        <title>Genomes sequencing and comparative genomics of infectious freshwater microsporidia, Cucumispora dikerogammari and Thelohania contejeani.</title>
        <authorList>
            <person name="Cormier A."/>
            <person name="Giraud I."/>
            <person name="Wattier R."/>
            <person name="Teixeira M."/>
            <person name="Grandjean F."/>
            <person name="Rigaud T."/>
            <person name="Cordaux R."/>
        </authorList>
    </citation>
    <scope>NUCLEOTIDE SEQUENCE [LARGE SCALE GENOMIC DNA]</scope>
    <source>
        <strain evidence="8">T1</strain>
        <tissue evidence="8">Spores</tissue>
    </source>
</reference>
<accession>A0ABQ7I1J7</accession>
<dbReference type="PROSITE" id="PS50294">
    <property type="entry name" value="WD_REPEATS_REGION"/>
    <property type="match status" value="3"/>
</dbReference>
<evidence type="ECO:0000313" key="8">
    <source>
        <dbReference type="EMBL" id="KAF7684333.1"/>
    </source>
</evidence>
<feature type="domain" description="Histone-binding protein RBBP4-like N-terminal" evidence="7">
    <location>
        <begin position="14"/>
        <end position="84"/>
    </location>
</feature>
<dbReference type="EMBL" id="SBIQ01000018">
    <property type="protein sequence ID" value="KAF7684333.1"/>
    <property type="molecule type" value="Genomic_DNA"/>
</dbReference>
<dbReference type="InterPro" id="IPR019775">
    <property type="entry name" value="WD40_repeat_CS"/>
</dbReference>
<keyword evidence="9" id="KW-1185">Reference proteome</keyword>
<dbReference type="InterPro" id="IPR015943">
    <property type="entry name" value="WD40/YVTN_repeat-like_dom_sf"/>
</dbReference>
<feature type="repeat" description="WD" evidence="6">
    <location>
        <begin position="353"/>
        <end position="392"/>
    </location>
</feature>
<keyword evidence="3" id="KW-0677">Repeat</keyword>
<dbReference type="Pfam" id="PF12265">
    <property type="entry name" value="CAF1C_H4-bd"/>
    <property type="match status" value="1"/>
</dbReference>
<evidence type="ECO:0000256" key="5">
    <source>
        <dbReference type="ARBA" id="ARBA00023242"/>
    </source>
</evidence>